<feature type="domain" description="DUF4132" evidence="2">
    <location>
        <begin position="503"/>
        <end position="684"/>
    </location>
</feature>
<feature type="compositionally biased region" description="Low complexity" evidence="1">
    <location>
        <begin position="1"/>
        <end position="17"/>
    </location>
</feature>
<dbReference type="Pfam" id="PF13569">
    <property type="entry name" value="DUF4132"/>
    <property type="match status" value="1"/>
</dbReference>
<dbReference type="AlphaFoldDB" id="A0A5S4H708"/>
<evidence type="ECO:0000313" key="4">
    <source>
        <dbReference type="Proteomes" id="UP000305238"/>
    </source>
</evidence>
<comment type="caution">
    <text evidence="3">The sequence shown here is derived from an EMBL/GenBank/DDBJ whole genome shotgun (WGS) entry which is preliminary data.</text>
</comment>
<evidence type="ECO:0000313" key="3">
    <source>
        <dbReference type="EMBL" id="TMR40752.1"/>
    </source>
</evidence>
<dbReference type="InterPro" id="IPR025406">
    <property type="entry name" value="DUF4132"/>
</dbReference>
<dbReference type="OrthoDB" id="4554725at2"/>
<name>A0A5S4H708_9ACTN</name>
<feature type="compositionally biased region" description="Pro residues" evidence="1">
    <location>
        <begin position="50"/>
        <end position="62"/>
    </location>
</feature>
<feature type="region of interest" description="Disordered" evidence="1">
    <location>
        <begin position="1"/>
        <end position="88"/>
    </location>
</feature>
<dbReference type="Proteomes" id="UP000305238">
    <property type="component" value="Unassembled WGS sequence"/>
</dbReference>
<reference evidence="3 4" key="1">
    <citation type="submission" date="2019-05" db="EMBL/GenBank/DDBJ databases">
        <title>Draft genome sequence of Actinomadura geliboluensis A8036.</title>
        <authorList>
            <person name="Saricaoglu S."/>
            <person name="Isik K."/>
        </authorList>
    </citation>
    <scope>NUCLEOTIDE SEQUENCE [LARGE SCALE GENOMIC DNA]</scope>
    <source>
        <strain evidence="3 4">A8036</strain>
    </source>
</reference>
<sequence length="772" mass="84827">MASRSPGCASSSSWCGAERGDSRSSVGDVPYGRGMEDQLQAGENGSVIPDAPPAALPRPLADPPWLRAGERPRPVPVEGLTPPDGVRMRWLPGEREEWSKTDHRHHVPSTDDWDALVDEFRRGRAGGYGLGVLTYGPEEKVRPLLGAWRPQLWEAEMWLRPTVARFEADALPVALRIAEKDMKGLGDRALPFLDAELARLMAERLSRPKKGRDVALSWFDRHGLDAVPLLVPAAVGKPGKPQREAEEALRLLADTHGTDKVVDEAARAHGDKAAAALHAMLAIDPLDVLPDRIPPVPDWADVQDLPQVRLRARNSALPADATRHLLTMLAISSPVQVYAGIAIVKEACDPASIASFSWELFRLWQQNGAPAKDGWALAQLGWLGDDDTARRLAPLIRTWPGEGGHAKAVAGLDVLTAIGGEVALMHLYGIAQKVRFKALKARAQEKVQQVADKLGLTSDELGDRLVPDFGLDENGGLVLDYGPRRFLVAFDEHLKPFVTDEDGTRRKTLPKPGANDDEELAPAAHQRFAALKKDVRTVAADQIRRLESAMTAQRRWTAPEFRRFFAGHPLVSHIARRLVWLAEGGGTATTFRIAEDGTLANADDEAMRLPDDATVRIPHPLEFRDTLAAWTELFADYEILQPFPQLDRAVHTLTEAERAARRLDRLQGLTIPATAVLGLERRGWRRGAAMDAGLQWSIYRETPGGLYVNVKLDPGMAIGNLDDRGPQQMQVIRLDDHPEDGYWNDTRTGRPLGDLDPITTSEVMAELTEAAS</sequence>
<keyword evidence="4" id="KW-1185">Reference proteome</keyword>
<accession>A0A5S4H708</accession>
<evidence type="ECO:0000259" key="2">
    <source>
        <dbReference type="Pfam" id="PF13569"/>
    </source>
</evidence>
<gene>
    <name evidence="3" type="ORF">ETD96_09275</name>
</gene>
<dbReference type="EMBL" id="VCKZ01000044">
    <property type="protein sequence ID" value="TMR40752.1"/>
    <property type="molecule type" value="Genomic_DNA"/>
</dbReference>
<proteinExistence type="predicted"/>
<protein>
    <submittedName>
        <fullName evidence="3">DUF4132 domain-containing protein</fullName>
    </submittedName>
</protein>
<evidence type="ECO:0000256" key="1">
    <source>
        <dbReference type="SAM" id="MobiDB-lite"/>
    </source>
</evidence>
<organism evidence="3 4">
    <name type="scientific">Actinomadura geliboluensis</name>
    <dbReference type="NCBI Taxonomy" id="882440"/>
    <lineage>
        <taxon>Bacteria</taxon>
        <taxon>Bacillati</taxon>
        <taxon>Actinomycetota</taxon>
        <taxon>Actinomycetes</taxon>
        <taxon>Streptosporangiales</taxon>
        <taxon>Thermomonosporaceae</taxon>
        <taxon>Actinomadura</taxon>
    </lineage>
</organism>